<protein>
    <submittedName>
        <fullName evidence="7">CoA ester lyase</fullName>
    </submittedName>
</protein>
<evidence type="ECO:0000256" key="4">
    <source>
        <dbReference type="PIRSR" id="PIRSR015582-1"/>
    </source>
</evidence>
<dbReference type="EMBL" id="WMBA01000019">
    <property type="protein sequence ID" value="MTD55278.1"/>
    <property type="molecule type" value="Genomic_DNA"/>
</dbReference>
<sequence>MTDAWEFIRRARSLLFVPGHRPDRFAKAADSGADGIIIDLEDAVGFDLKSSARENVRQWFSSGQNAIIRINSVDTPWYEDDITMLADDKRAVMLPKITSAEQVISVLARLPPGSCVVALLETSSGVLAAREICAVPGVVRAVFGNGDLVGSLGIEYEDRAALDYIRSAIALASDAAGISPPFDGGSMSLADEDLLISDAKHAISFGYTGKVCIHPSQVSIVNSIFTPSREKIQWARDVVAVEGDGSIAVLNDKVIGRPIIKRAKRLLAQWGSIVK</sequence>
<evidence type="ECO:0000259" key="6">
    <source>
        <dbReference type="Pfam" id="PF03328"/>
    </source>
</evidence>
<organism evidence="7 8">
    <name type="scientific">Amycolatopsis pithecellobii</name>
    <dbReference type="NCBI Taxonomy" id="664692"/>
    <lineage>
        <taxon>Bacteria</taxon>
        <taxon>Bacillati</taxon>
        <taxon>Actinomycetota</taxon>
        <taxon>Actinomycetes</taxon>
        <taxon>Pseudonocardiales</taxon>
        <taxon>Pseudonocardiaceae</taxon>
        <taxon>Amycolatopsis</taxon>
    </lineage>
</organism>
<dbReference type="Pfam" id="PF03328">
    <property type="entry name" value="HpcH_HpaI"/>
    <property type="match status" value="1"/>
</dbReference>
<feature type="binding site" evidence="4">
    <location>
        <position position="121"/>
    </location>
    <ligand>
        <name>substrate</name>
    </ligand>
</feature>
<keyword evidence="2 5" id="KW-0479">Metal-binding</keyword>
<evidence type="ECO:0000256" key="1">
    <source>
        <dbReference type="ARBA" id="ARBA00001946"/>
    </source>
</evidence>
<proteinExistence type="predicted"/>
<name>A0A6N7YTK8_9PSEU</name>
<dbReference type="SUPFAM" id="SSF51621">
    <property type="entry name" value="Phosphoenolpyruvate/pyruvate domain"/>
    <property type="match status" value="1"/>
</dbReference>
<evidence type="ECO:0000313" key="8">
    <source>
        <dbReference type="Proteomes" id="UP000440096"/>
    </source>
</evidence>
<keyword evidence="3 5" id="KW-0460">Magnesium</keyword>
<dbReference type="AlphaFoldDB" id="A0A6N7YTK8"/>
<dbReference type="InterPro" id="IPR011206">
    <property type="entry name" value="Citrate_lyase_beta/mcl1/mcl2"/>
</dbReference>
<feature type="binding site" evidence="5">
    <location>
        <position position="147"/>
    </location>
    <ligand>
        <name>Mg(2+)</name>
        <dbReference type="ChEBI" id="CHEBI:18420"/>
    </ligand>
</feature>
<accession>A0A6N7YTK8</accession>
<dbReference type="RefSeq" id="WP_312867940.1">
    <property type="nucleotide sequence ID" value="NZ_WMBA01000019.1"/>
</dbReference>
<dbReference type="InterPro" id="IPR040442">
    <property type="entry name" value="Pyrv_kinase-like_dom_sf"/>
</dbReference>
<comment type="caution">
    <text evidence="7">The sequence shown here is derived from an EMBL/GenBank/DDBJ whole genome shotgun (WGS) entry which is preliminary data.</text>
</comment>
<keyword evidence="8" id="KW-1185">Reference proteome</keyword>
<dbReference type="InterPro" id="IPR005000">
    <property type="entry name" value="Aldolase/citrate-lyase_domain"/>
</dbReference>
<evidence type="ECO:0000256" key="5">
    <source>
        <dbReference type="PIRSR" id="PIRSR015582-2"/>
    </source>
</evidence>
<evidence type="ECO:0000256" key="2">
    <source>
        <dbReference type="ARBA" id="ARBA00022723"/>
    </source>
</evidence>
<dbReference type="Gene3D" id="3.20.20.60">
    <property type="entry name" value="Phosphoenolpyruvate-binding domains"/>
    <property type="match status" value="1"/>
</dbReference>
<feature type="binding site" evidence="5">
    <location>
        <position position="121"/>
    </location>
    <ligand>
        <name>Mg(2+)</name>
        <dbReference type="ChEBI" id="CHEBI:18420"/>
    </ligand>
</feature>
<keyword evidence="7" id="KW-0456">Lyase</keyword>
<evidence type="ECO:0000256" key="3">
    <source>
        <dbReference type="ARBA" id="ARBA00022842"/>
    </source>
</evidence>
<gene>
    <name evidence="7" type="ORF">GKO32_15010</name>
</gene>
<dbReference type="GO" id="GO:0016829">
    <property type="term" value="F:lyase activity"/>
    <property type="evidence" value="ECO:0007669"/>
    <property type="project" value="UniProtKB-KW"/>
</dbReference>
<dbReference type="PANTHER" id="PTHR32308">
    <property type="entry name" value="LYASE BETA SUBUNIT, PUTATIVE (AFU_ORTHOLOGUE AFUA_4G13030)-RELATED"/>
    <property type="match status" value="1"/>
</dbReference>
<dbReference type="Proteomes" id="UP000440096">
    <property type="component" value="Unassembled WGS sequence"/>
</dbReference>
<dbReference type="GO" id="GO:0000287">
    <property type="term" value="F:magnesium ion binding"/>
    <property type="evidence" value="ECO:0007669"/>
    <property type="project" value="TreeGrafter"/>
</dbReference>
<comment type="cofactor">
    <cofactor evidence="1">
        <name>Mg(2+)</name>
        <dbReference type="ChEBI" id="CHEBI:18420"/>
    </cofactor>
</comment>
<dbReference type="InterPro" id="IPR015813">
    <property type="entry name" value="Pyrv/PenolPyrv_kinase-like_dom"/>
</dbReference>
<feature type="binding site" evidence="4">
    <location>
        <position position="69"/>
    </location>
    <ligand>
        <name>substrate</name>
    </ligand>
</feature>
<dbReference type="GO" id="GO:0006107">
    <property type="term" value="P:oxaloacetate metabolic process"/>
    <property type="evidence" value="ECO:0007669"/>
    <property type="project" value="TreeGrafter"/>
</dbReference>
<evidence type="ECO:0000313" key="7">
    <source>
        <dbReference type="EMBL" id="MTD55278.1"/>
    </source>
</evidence>
<feature type="domain" description="HpcH/HpaI aldolase/citrate lyase" evidence="6">
    <location>
        <begin position="12"/>
        <end position="215"/>
    </location>
</feature>
<reference evidence="7 8" key="1">
    <citation type="submission" date="2019-11" db="EMBL/GenBank/DDBJ databases">
        <title>Draft genome of Amycolatopsis RM579.</title>
        <authorList>
            <person name="Duangmal K."/>
            <person name="Mingma R."/>
        </authorList>
    </citation>
    <scope>NUCLEOTIDE SEQUENCE [LARGE SCALE GENOMIC DNA]</scope>
    <source>
        <strain evidence="7 8">RM579</strain>
    </source>
</reference>
<dbReference type="PIRSF" id="PIRSF015582">
    <property type="entry name" value="Cit_lyase_B"/>
    <property type="match status" value="1"/>
</dbReference>
<dbReference type="PANTHER" id="PTHR32308:SF10">
    <property type="entry name" value="CITRATE LYASE SUBUNIT BETA"/>
    <property type="match status" value="1"/>
</dbReference>